<name>A0A4P6XN45_9ASCO</name>
<organism evidence="1 2">
    <name type="scientific">Metschnikowia aff. pulcherrima</name>
    <dbReference type="NCBI Taxonomy" id="2163413"/>
    <lineage>
        <taxon>Eukaryota</taxon>
        <taxon>Fungi</taxon>
        <taxon>Dikarya</taxon>
        <taxon>Ascomycota</taxon>
        <taxon>Saccharomycotina</taxon>
        <taxon>Pichiomycetes</taxon>
        <taxon>Metschnikowiaceae</taxon>
        <taxon>Metschnikowia</taxon>
    </lineage>
</organism>
<evidence type="ECO:0000313" key="2">
    <source>
        <dbReference type="Proteomes" id="UP000292447"/>
    </source>
</evidence>
<proteinExistence type="predicted"/>
<keyword evidence="2" id="KW-1185">Reference proteome</keyword>
<gene>
    <name evidence="1" type="ORF">METSCH_C07090</name>
</gene>
<evidence type="ECO:0000313" key="1">
    <source>
        <dbReference type="EMBL" id="QBM88730.1"/>
    </source>
</evidence>
<accession>A0A4P6XN45</accession>
<dbReference type="EMBL" id="CP034458">
    <property type="protein sequence ID" value="QBM88730.1"/>
    <property type="molecule type" value="Genomic_DNA"/>
</dbReference>
<dbReference type="AlphaFoldDB" id="A0A4P6XN45"/>
<protein>
    <submittedName>
        <fullName evidence="1">Uncharacterized protein</fullName>
    </submittedName>
</protein>
<reference evidence="2" key="1">
    <citation type="submission" date="2019-03" db="EMBL/GenBank/DDBJ databases">
        <title>Snf2 controls pulcherriminic acid biosynthesis and connects pigmentation and antifungal activity of the yeast Metschnikowia pulcherrima.</title>
        <authorList>
            <person name="Gore-Lloyd D."/>
            <person name="Sumann I."/>
            <person name="Brachmann A.O."/>
            <person name="Schneeberger K."/>
            <person name="Ortiz-Merino R.A."/>
            <person name="Moreno-Beltran M."/>
            <person name="Schlaefli M."/>
            <person name="Kirner P."/>
            <person name="Santos Kron A."/>
            <person name="Wolfe K.H."/>
            <person name="Piel J."/>
            <person name="Ahrens C.H."/>
            <person name="Henk D."/>
            <person name="Freimoser F.M."/>
        </authorList>
    </citation>
    <scope>NUCLEOTIDE SEQUENCE [LARGE SCALE GENOMIC DNA]</scope>
    <source>
        <strain evidence="2">APC 1.2</strain>
    </source>
</reference>
<sequence length="154" mass="18065">MMSFCSHVHAFVKFISTDIRSVQGRESSFKYPQDNKSSVFQPYGLHRTQVTVIISERLTEWPYSRGDPTSRRFFIDLLQEHVIFLFSFPLLLSWWLHTSCMHACEKSQVLVSSLQVSFYLLFSHFSMVKTTFFEFELLNVVRKNFQSTIVSETG</sequence>
<dbReference type="Proteomes" id="UP000292447">
    <property type="component" value="Chromosome III"/>
</dbReference>